<feature type="transmembrane region" description="Helical" evidence="1">
    <location>
        <begin position="35"/>
        <end position="51"/>
    </location>
</feature>
<reference evidence="3 4" key="1">
    <citation type="journal article" date="2016" name="Nat. Commun.">
        <title>Thousands of microbial genomes shed light on interconnected biogeochemical processes in an aquifer system.</title>
        <authorList>
            <person name="Anantharaman K."/>
            <person name="Brown C.T."/>
            <person name="Hug L.A."/>
            <person name="Sharon I."/>
            <person name="Castelle C.J."/>
            <person name="Probst A.J."/>
            <person name="Thomas B.C."/>
            <person name="Singh A."/>
            <person name="Wilkins M.J."/>
            <person name="Karaoz U."/>
            <person name="Brodie E.L."/>
            <person name="Williams K.H."/>
            <person name="Hubbard S.S."/>
            <person name="Banfield J.F."/>
        </authorList>
    </citation>
    <scope>NUCLEOTIDE SEQUENCE [LARGE SCALE GENOMIC DNA]</scope>
</reference>
<comment type="caution">
    <text evidence="3">The sequence shown here is derived from an EMBL/GenBank/DDBJ whole genome shotgun (WGS) entry which is preliminary data.</text>
</comment>
<dbReference type="InterPro" id="IPR058058">
    <property type="entry name" value="CBU_0592-like"/>
</dbReference>
<organism evidence="3 4">
    <name type="scientific">Candidatus Woesebacteria bacterium RBG_13_36_22</name>
    <dbReference type="NCBI Taxonomy" id="1802478"/>
    <lineage>
        <taxon>Bacteria</taxon>
        <taxon>Candidatus Woeseibacteriota</taxon>
    </lineage>
</organism>
<accession>A0A1F7X574</accession>
<evidence type="ECO:0000256" key="1">
    <source>
        <dbReference type="SAM" id="Phobius"/>
    </source>
</evidence>
<feature type="transmembrane region" description="Helical" evidence="1">
    <location>
        <begin position="6"/>
        <end position="23"/>
    </location>
</feature>
<evidence type="ECO:0000313" key="3">
    <source>
        <dbReference type="EMBL" id="OGM09518.1"/>
    </source>
</evidence>
<name>A0A1F7X574_9BACT</name>
<dbReference type="Pfam" id="PF26604">
    <property type="entry name" value="CBU_0592"/>
    <property type="match status" value="1"/>
</dbReference>
<dbReference type="NCBIfam" id="NF047864">
    <property type="entry name" value="CBU_0592_membra"/>
    <property type="match status" value="1"/>
</dbReference>
<dbReference type="Proteomes" id="UP000176939">
    <property type="component" value="Unassembled WGS sequence"/>
</dbReference>
<sequence length="77" mass="8276">MIYEIVGWTGTFAILLAYLLVTTKKLSADDKKYQTLNVIGAVGIIINSGVHGTIPSVGLNTAWLLIGLYGLIKAIKK</sequence>
<dbReference type="AlphaFoldDB" id="A0A1F7X574"/>
<proteinExistence type="predicted"/>
<protein>
    <recommendedName>
        <fullName evidence="2">CBU-0592-like domain-containing protein</fullName>
    </recommendedName>
</protein>
<evidence type="ECO:0000313" key="4">
    <source>
        <dbReference type="Proteomes" id="UP000176939"/>
    </source>
</evidence>
<keyword evidence="1" id="KW-1133">Transmembrane helix</keyword>
<feature type="domain" description="CBU-0592-like" evidence="2">
    <location>
        <begin position="3"/>
        <end position="76"/>
    </location>
</feature>
<keyword evidence="1" id="KW-0812">Transmembrane</keyword>
<evidence type="ECO:0000259" key="2">
    <source>
        <dbReference type="Pfam" id="PF26604"/>
    </source>
</evidence>
<feature type="transmembrane region" description="Helical" evidence="1">
    <location>
        <begin position="57"/>
        <end position="75"/>
    </location>
</feature>
<gene>
    <name evidence="3" type="ORF">A2Z67_01585</name>
</gene>
<dbReference type="EMBL" id="MGFQ01000021">
    <property type="protein sequence ID" value="OGM09518.1"/>
    <property type="molecule type" value="Genomic_DNA"/>
</dbReference>
<keyword evidence="1" id="KW-0472">Membrane</keyword>